<organism evidence="4 5">
    <name type="scientific">Verticillium longisporum</name>
    <name type="common">Verticillium dahliae var. longisporum</name>
    <dbReference type="NCBI Taxonomy" id="100787"/>
    <lineage>
        <taxon>Eukaryota</taxon>
        <taxon>Fungi</taxon>
        <taxon>Dikarya</taxon>
        <taxon>Ascomycota</taxon>
        <taxon>Pezizomycotina</taxon>
        <taxon>Sordariomycetes</taxon>
        <taxon>Hypocreomycetidae</taxon>
        <taxon>Glomerellales</taxon>
        <taxon>Plectosphaerellaceae</taxon>
        <taxon>Verticillium</taxon>
    </lineage>
</organism>
<dbReference type="SMART" id="SM00863">
    <property type="entry name" value="tRNA_SAD"/>
    <property type="match status" value="1"/>
</dbReference>
<evidence type="ECO:0000256" key="1">
    <source>
        <dbReference type="ARBA" id="ARBA00022723"/>
    </source>
</evidence>
<comment type="caution">
    <text evidence="4">The sequence shown here is derived from an EMBL/GenBank/DDBJ whole genome shotgun (WGS) entry which is preliminary data.</text>
</comment>
<keyword evidence="1" id="KW-0479">Metal-binding</keyword>
<evidence type="ECO:0000259" key="3">
    <source>
        <dbReference type="SMART" id="SM00863"/>
    </source>
</evidence>
<dbReference type="OrthoDB" id="288942at2759"/>
<proteinExistence type="predicted"/>
<gene>
    <name evidence="4" type="ORF">HYQ45_012856</name>
</gene>
<name>A0A8I3AJY9_VERLO</name>
<dbReference type="GO" id="GO:0005524">
    <property type="term" value="F:ATP binding"/>
    <property type="evidence" value="ECO:0007669"/>
    <property type="project" value="InterPro"/>
</dbReference>
<keyword evidence="2" id="KW-0862">Zinc</keyword>
<dbReference type="PANTHER" id="PTHR43462">
    <property type="entry name" value="ALANYL-TRNA EDITING PROTEIN"/>
    <property type="match status" value="1"/>
</dbReference>
<dbReference type="Pfam" id="PF07973">
    <property type="entry name" value="tRNA_SAD"/>
    <property type="match status" value="1"/>
</dbReference>
<dbReference type="PANTHER" id="PTHR43462:SF1">
    <property type="entry name" value="ALANYL-TRNA EDITING PROTEIN AARSD1"/>
    <property type="match status" value="1"/>
</dbReference>
<dbReference type="InterPro" id="IPR012947">
    <property type="entry name" value="tRNA_SAD"/>
</dbReference>
<reference evidence="4" key="1">
    <citation type="journal article" date="2021" name="Mol. Plant Pathol.">
        <title>A 20-kb lineage-specific genomic region tames virulence in pathogenic amphidiploid Verticillium longisporum.</title>
        <authorList>
            <person name="Harting R."/>
            <person name="Starke J."/>
            <person name="Kusch H."/>
            <person name="Poggeler S."/>
            <person name="Maurus I."/>
            <person name="Schluter R."/>
            <person name="Landesfeind M."/>
            <person name="Bulla I."/>
            <person name="Nowrousian M."/>
            <person name="de Jonge R."/>
            <person name="Stahlhut G."/>
            <person name="Hoff K.J."/>
            <person name="Asshauer K.P."/>
            <person name="Thurmer A."/>
            <person name="Stanke M."/>
            <person name="Daniel R."/>
            <person name="Morgenstern B."/>
            <person name="Thomma B.P.H.J."/>
            <person name="Kronstad J.W."/>
            <person name="Braus-Stromeyer S.A."/>
            <person name="Braus G.H."/>
        </authorList>
    </citation>
    <scope>NUCLEOTIDE SEQUENCE</scope>
    <source>
        <strain evidence="4">Vl32</strain>
    </source>
</reference>
<dbReference type="GO" id="GO:0004812">
    <property type="term" value="F:aminoacyl-tRNA ligase activity"/>
    <property type="evidence" value="ECO:0007669"/>
    <property type="project" value="InterPro"/>
</dbReference>
<dbReference type="GO" id="GO:0043039">
    <property type="term" value="P:tRNA aminoacylation"/>
    <property type="evidence" value="ECO:0007669"/>
    <property type="project" value="InterPro"/>
</dbReference>
<sequence>MSVFKQVKTPVIVLSVISPLERYRRKSQPLKSRNAKHNNDVIDNLKVSHVAEAVVDGRFQNYRNVTFKALYLTSVPSGRVVGALACQQDSYLRTLESEVLSCVKRPPPTSQEGGKRKSKAAAESAEAKDVWFIECADSVLFPEGGGQPSDSGTLIPLDDESAEPIPIDFVQRQGLQCIYHSPRPLAPGTRVRQAVDFDRRWDHMQQHTGQHLLSAVMDKCGNLETLGWGMGKQGEANYVDLPRKPSPEEIQAIQDRCNEIIRNSMPITVDVPQNAKDDTLPGDYDKAKGVVRVIHIGDVDSNTCCGTHLAKTSHIALILLHSTQPVHVKHCRLFFTAGDRAIKLAANSIAALTSVGKVLSCGGTPDQVIASTMRLRDVGSELRSKEKRLLSELARFEGERARAAIAAGRDAWVYRTEDGLDYANLIVSEVKDAAIAAGRAVVIATGETKKSGPVVVVGAKEAVDALVPRIKEAVPAVKGGGKGEKWQGKVTEWQKGELERLRLLIEPESSA</sequence>
<dbReference type="Proteomes" id="UP000689129">
    <property type="component" value="Unassembled WGS sequence"/>
</dbReference>
<dbReference type="InterPro" id="IPR051335">
    <property type="entry name" value="Alanyl-tRNA_Editing_Enzymes"/>
</dbReference>
<feature type="domain" description="Threonyl/alanyl tRNA synthetase SAD" evidence="3">
    <location>
        <begin position="291"/>
        <end position="334"/>
    </location>
</feature>
<evidence type="ECO:0000256" key="2">
    <source>
        <dbReference type="ARBA" id="ARBA00022833"/>
    </source>
</evidence>
<dbReference type="EMBL" id="JAEMWZ010000302">
    <property type="protein sequence ID" value="KAG7126429.1"/>
    <property type="molecule type" value="Genomic_DNA"/>
</dbReference>
<evidence type="ECO:0000313" key="4">
    <source>
        <dbReference type="EMBL" id="KAG7126429.1"/>
    </source>
</evidence>
<dbReference type="GO" id="GO:0046872">
    <property type="term" value="F:metal ion binding"/>
    <property type="evidence" value="ECO:0007669"/>
    <property type="project" value="UniProtKB-KW"/>
</dbReference>
<protein>
    <submittedName>
        <fullName evidence="4">Putative alanyl-tRNA editing protein alaX like</fullName>
    </submittedName>
</protein>
<dbReference type="GO" id="GO:0002196">
    <property type="term" value="F:Ser-tRNA(Ala) deacylase activity"/>
    <property type="evidence" value="ECO:0007669"/>
    <property type="project" value="TreeGrafter"/>
</dbReference>
<accession>A0A8I3AJY9</accession>
<dbReference type="AlphaFoldDB" id="A0A8I3AJY9"/>
<evidence type="ECO:0000313" key="5">
    <source>
        <dbReference type="Proteomes" id="UP000689129"/>
    </source>
</evidence>